<reference evidence="1 2" key="1">
    <citation type="submission" date="2018-08" db="EMBL/GenBank/DDBJ databases">
        <title>Komagataeibacter sp. AV 382.</title>
        <authorList>
            <person name="Skraban J."/>
            <person name="Trcek J."/>
        </authorList>
    </citation>
    <scope>NUCLEOTIDE SEQUENCE [LARGE SCALE GENOMIC DNA]</scope>
    <source>
        <strain evidence="1 2">AV 382</strain>
    </source>
</reference>
<organism evidence="1 2">
    <name type="scientific">Komagataeibacter melaceti</name>
    <dbReference type="NCBI Taxonomy" id="2766577"/>
    <lineage>
        <taxon>Bacteria</taxon>
        <taxon>Pseudomonadati</taxon>
        <taxon>Pseudomonadota</taxon>
        <taxon>Alphaproteobacteria</taxon>
        <taxon>Acetobacterales</taxon>
        <taxon>Acetobacteraceae</taxon>
        <taxon>Komagataeibacter</taxon>
    </lineage>
</organism>
<dbReference type="AlphaFoldDB" id="A0A371Z0S9"/>
<protein>
    <submittedName>
        <fullName evidence="1">Phage tail protein</fullName>
    </submittedName>
</protein>
<proteinExistence type="predicted"/>
<name>A0A371Z0S9_9PROT</name>
<evidence type="ECO:0000313" key="1">
    <source>
        <dbReference type="EMBL" id="RFD20085.1"/>
    </source>
</evidence>
<gene>
    <name evidence="1" type="ORF">DY926_07975</name>
</gene>
<dbReference type="EMBL" id="QUWV01000060">
    <property type="protein sequence ID" value="RFD20085.1"/>
    <property type="molecule type" value="Genomic_DNA"/>
</dbReference>
<keyword evidence="2" id="KW-1185">Reference proteome</keyword>
<evidence type="ECO:0000313" key="2">
    <source>
        <dbReference type="Proteomes" id="UP000262371"/>
    </source>
</evidence>
<dbReference type="SUPFAM" id="SSF160719">
    <property type="entry name" value="gpW/gp25-like"/>
    <property type="match status" value="1"/>
</dbReference>
<dbReference type="RefSeq" id="WP_116702877.1">
    <property type="nucleotide sequence ID" value="NZ_QUWV01000060.1"/>
</dbReference>
<accession>A0A371Z0S9</accession>
<comment type="caution">
    <text evidence="1">The sequence shown here is derived from an EMBL/GenBank/DDBJ whole genome shotgun (WGS) entry which is preliminary data.</text>
</comment>
<sequence length="121" mass="12291">MSDLSHIPGQDLGLSASGGLALVRDAEQTRQSVLRRLGTNAGDYIWQPDYGAGLPACVGGVVDTGAIHALVAAQMACESGVDQTQPVSINVTQPGAGLVRLDVSYTDATDATVQALGLQAG</sequence>
<dbReference type="Proteomes" id="UP000262371">
    <property type="component" value="Unassembled WGS sequence"/>
</dbReference>
<dbReference type="Gene3D" id="3.10.450.40">
    <property type="match status" value="1"/>
</dbReference>
<dbReference type="OrthoDB" id="8450990at2"/>